<reference evidence="1" key="1">
    <citation type="submission" date="2023-05" db="EMBL/GenBank/DDBJ databases">
        <authorList>
            <consortium name="ELIXIR-Norway"/>
        </authorList>
    </citation>
    <scope>NUCLEOTIDE SEQUENCE</scope>
</reference>
<sequence length="96" mass="10393">MSWACSELTTLELASMNHIVWESNFSNHPKETQATDQHWSKPAGSLNLKSKAVNEVVVWEFASAPLGSPTIPALNCASLKGLQTPKALPKDAGTKF</sequence>
<accession>A0AC59YBU5</accession>
<dbReference type="EMBL" id="OX596096">
    <property type="protein sequence ID" value="CAM9546760.1"/>
    <property type="molecule type" value="Genomic_DNA"/>
</dbReference>
<gene>
    <name evidence="1" type="ORF">MRATA1EN22A_LOCUS4049</name>
</gene>
<dbReference type="Proteomes" id="UP001162501">
    <property type="component" value="Chromosome 12"/>
</dbReference>
<protein>
    <submittedName>
        <fullName evidence="1">Uncharacterized protein</fullName>
    </submittedName>
</protein>
<organism evidence="1 2">
    <name type="scientific">Rangifer tarandus platyrhynchus</name>
    <name type="common">Svalbard reindeer</name>
    <dbReference type="NCBI Taxonomy" id="3082113"/>
    <lineage>
        <taxon>Eukaryota</taxon>
        <taxon>Metazoa</taxon>
        <taxon>Chordata</taxon>
        <taxon>Craniata</taxon>
        <taxon>Vertebrata</taxon>
        <taxon>Euteleostomi</taxon>
        <taxon>Mammalia</taxon>
        <taxon>Eutheria</taxon>
        <taxon>Laurasiatheria</taxon>
        <taxon>Artiodactyla</taxon>
        <taxon>Ruminantia</taxon>
        <taxon>Pecora</taxon>
        <taxon>Cervidae</taxon>
        <taxon>Odocoileinae</taxon>
        <taxon>Rangifer</taxon>
    </lineage>
</organism>
<evidence type="ECO:0000313" key="1">
    <source>
        <dbReference type="EMBL" id="CAM9546760.1"/>
    </source>
</evidence>
<evidence type="ECO:0000313" key="2">
    <source>
        <dbReference type="Proteomes" id="UP001162501"/>
    </source>
</evidence>
<name>A0AC59YBU5_RANTA</name>
<proteinExistence type="predicted"/>
<reference evidence="1" key="2">
    <citation type="submission" date="2025-03" db="EMBL/GenBank/DDBJ databases">
        <authorList>
            <consortium name="ELIXIR-Norway"/>
            <consortium name="Elixir Norway"/>
        </authorList>
    </citation>
    <scope>NUCLEOTIDE SEQUENCE</scope>
</reference>